<dbReference type="EMBL" id="LUGH01001499">
    <property type="protein sequence ID" value="OBZ81050.1"/>
    <property type="molecule type" value="Genomic_DNA"/>
</dbReference>
<proteinExistence type="predicted"/>
<dbReference type="InParanoid" id="A0A1C7MW39"/>
<dbReference type="OrthoDB" id="2417874at2759"/>
<organism evidence="2 3">
    <name type="scientific">Choanephora cucurbitarum</name>
    <dbReference type="NCBI Taxonomy" id="101091"/>
    <lineage>
        <taxon>Eukaryota</taxon>
        <taxon>Fungi</taxon>
        <taxon>Fungi incertae sedis</taxon>
        <taxon>Mucoromycota</taxon>
        <taxon>Mucoromycotina</taxon>
        <taxon>Mucoromycetes</taxon>
        <taxon>Mucorales</taxon>
        <taxon>Mucorineae</taxon>
        <taxon>Choanephoraceae</taxon>
        <taxon>Choanephoroideae</taxon>
        <taxon>Choanephora</taxon>
    </lineage>
</organism>
<dbReference type="InterPro" id="IPR000477">
    <property type="entry name" value="RT_dom"/>
</dbReference>
<dbReference type="PANTHER" id="PTHR31635:SF196">
    <property type="entry name" value="REVERSE TRANSCRIPTASE DOMAIN-CONTAINING PROTEIN-RELATED"/>
    <property type="match status" value="1"/>
</dbReference>
<protein>
    <recommendedName>
        <fullName evidence="1">Reverse transcriptase domain-containing protein</fullName>
    </recommendedName>
</protein>
<evidence type="ECO:0000259" key="1">
    <source>
        <dbReference type="PROSITE" id="PS50878"/>
    </source>
</evidence>
<evidence type="ECO:0000313" key="2">
    <source>
        <dbReference type="EMBL" id="OBZ81050.1"/>
    </source>
</evidence>
<gene>
    <name evidence="2" type="ORF">A0J61_10901</name>
</gene>
<reference evidence="2 3" key="1">
    <citation type="submission" date="2016-03" db="EMBL/GenBank/DDBJ databases">
        <title>Choanephora cucurbitarum.</title>
        <authorList>
            <person name="Min B."/>
            <person name="Park H."/>
            <person name="Park J.-H."/>
            <person name="Shin H.-D."/>
            <person name="Choi I.-G."/>
        </authorList>
    </citation>
    <scope>NUCLEOTIDE SEQUENCE [LARGE SCALE GENOMIC DNA]</scope>
    <source>
        <strain evidence="2 3">KUS-F28377</strain>
    </source>
</reference>
<dbReference type="PROSITE" id="PS50878">
    <property type="entry name" value="RT_POL"/>
    <property type="match status" value="1"/>
</dbReference>
<feature type="domain" description="Reverse transcriptase" evidence="1">
    <location>
        <begin position="1"/>
        <end position="110"/>
    </location>
</feature>
<feature type="non-terminal residue" evidence="2">
    <location>
        <position position="1"/>
    </location>
</feature>
<accession>A0A1C7MW39</accession>
<dbReference type="Proteomes" id="UP000093000">
    <property type="component" value="Unassembled WGS sequence"/>
</dbReference>
<keyword evidence="3" id="KW-1185">Reference proteome</keyword>
<dbReference type="SUPFAM" id="SSF56672">
    <property type="entry name" value="DNA/RNA polymerases"/>
    <property type="match status" value="1"/>
</dbReference>
<dbReference type="STRING" id="101091.A0A1C7MW39"/>
<dbReference type="AlphaFoldDB" id="A0A1C7MW39"/>
<dbReference type="PANTHER" id="PTHR31635">
    <property type="entry name" value="REVERSE TRANSCRIPTASE DOMAIN-CONTAINING PROTEIN-RELATED"/>
    <property type="match status" value="1"/>
</dbReference>
<evidence type="ECO:0000313" key="3">
    <source>
        <dbReference type="Proteomes" id="UP000093000"/>
    </source>
</evidence>
<dbReference type="Pfam" id="PF00078">
    <property type="entry name" value="RVT_1"/>
    <property type="match status" value="1"/>
</dbReference>
<dbReference type="InterPro" id="IPR043502">
    <property type="entry name" value="DNA/RNA_pol_sf"/>
</dbReference>
<comment type="caution">
    <text evidence="2">The sequence shown here is derived from an EMBL/GenBank/DDBJ whole genome shotgun (WGS) entry which is preliminary data.</text>
</comment>
<name>A0A1C7MW39_9FUNG</name>
<sequence length="311" mass="36310">ARSLHQGDPLSPLLFNLVFEHLLLFIQQDTQYHGYRPVKKKSIQEIKCIAYADDICVFVRHPEDFLRLQSHLLGYAKVSNARFNLFTTNSITTYYTKFSPNSLRYLGYPMAYTVPQQKVAEENLLETVRSAVAHYARRSLSFRGKITILNTLILSEVWYSLRLLRVTTKTLETIQSLCYQFVWMGKTPRLAFDTICLPRTQGGLGVINPYRHYLVLQMKWLFALFSTTNSPIRKLLTHHFALLQNTDNDPLFSFYSPEHRPLSNINPTSIVHFLYKTFDYPDVHFTLDRVPLNLLLRLSLRRMFVSVSTNY</sequence>